<evidence type="ECO:0000256" key="2">
    <source>
        <dbReference type="SAM" id="Phobius"/>
    </source>
</evidence>
<accession>A0A1L9RMQ7</accession>
<dbReference type="InterPro" id="IPR021514">
    <property type="entry name" value="DUF3176"/>
</dbReference>
<gene>
    <name evidence="3" type="ORF">ASPWEDRAFT_28805</name>
</gene>
<feature type="transmembrane region" description="Helical" evidence="2">
    <location>
        <begin position="111"/>
        <end position="130"/>
    </location>
</feature>
<dbReference type="RefSeq" id="XP_040689916.1">
    <property type="nucleotide sequence ID" value="XM_040833182.1"/>
</dbReference>
<dbReference type="GeneID" id="63749030"/>
<name>A0A1L9RMQ7_ASPWE</name>
<dbReference type="Proteomes" id="UP000184383">
    <property type="component" value="Unassembled WGS sequence"/>
</dbReference>
<keyword evidence="2" id="KW-1133">Transmembrane helix</keyword>
<feature type="transmembrane region" description="Helical" evidence="2">
    <location>
        <begin position="558"/>
        <end position="581"/>
    </location>
</feature>
<keyword evidence="4" id="KW-1185">Reference proteome</keyword>
<dbReference type="OrthoDB" id="5376804at2759"/>
<reference evidence="4" key="1">
    <citation type="journal article" date="2017" name="Genome Biol.">
        <title>Comparative genomics reveals high biological diversity and specific adaptations in the industrially and medically important fungal genus Aspergillus.</title>
        <authorList>
            <person name="de Vries R.P."/>
            <person name="Riley R."/>
            <person name="Wiebenga A."/>
            <person name="Aguilar-Osorio G."/>
            <person name="Amillis S."/>
            <person name="Uchima C.A."/>
            <person name="Anderluh G."/>
            <person name="Asadollahi M."/>
            <person name="Askin M."/>
            <person name="Barry K."/>
            <person name="Battaglia E."/>
            <person name="Bayram O."/>
            <person name="Benocci T."/>
            <person name="Braus-Stromeyer S.A."/>
            <person name="Caldana C."/>
            <person name="Canovas D."/>
            <person name="Cerqueira G.C."/>
            <person name="Chen F."/>
            <person name="Chen W."/>
            <person name="Choi C."/>
            <person name="Clum A."/>
            <person name="Dos Santos R.A."/>
            <person name="Damasio A.R."/>
            <person name="Diallinas G."/>
            <person name="Emri T."/>
            <person name="Fekete E."/>
            <person name="Flipphi M."/>
            <person name="Freyberg S."/>
            <person name="Gallo A."/>
            <person name="Gournas C."/>
            <person name="Habgood R."/>
            <person name="Hainaut M."/>
            <person name="Harispe M.L."/>
            <person name="Henrissat B."/>
            <person name="Hilden K.S."/>
            <person name="Hope R."/>
            <person name="Hossain A."/>
            <person name="Karabika E."/>
            <person name="Karaffa L."/>
            <person name="Karanyi Z."/>
            <person name="Krasevec N."/>
            <person name="Kuo A."/>
            <person name="Kusch H."/>
            <person name="LaButti K."/>
            <person name="Lagendijk E.L."/>
            <person name="Lapidus A."/>
            <person name="Levasseur A."/>
            <person name="Lindquist E."/>
            <person name="Lipzen A."/>
            <person name="Logrieco A.F."/>
            <person name="MacCabe A."/>
            <person name="Maekelae M.R."/>
            <person name="Malavazi I."/>
            <person name="Melin P."/>
            <person name="Meyer V."/>
            <person name="Mielnichuk N."/>
            <person name="Miskei M."/>
            <person name="Molnar A.P."/>
            <person name="Mule G."/>
            <person name="Ngan C.Y."/>
            <person name="Orejas M."/>
            <person name="Orosz E."/>
            <person name="Ouedraogo J.P."/>
            <person name="Overkamp K.M."/>
            <person name="Park H.-S."/>
            <person name="Perrone G."/>
            <person name="Piumi F."/>
            <person name="Punt P.J."/>
            <person name="Ram A.F."/>
            <person name="Ramon A."/>
            <person name="Rauscher S."/>
            <person name="Record E."/>
            <person name="Riano-Pachon D.M."/>
            <person name="Robert V."/>
            <person name="Roehrig J."/>
            <person name="Ruller R."/>
            <person name="Salamov A."/>
            <person name="Salih N.S."/>
            <person name="Samson R.A."/>
            <person name="Sandor E."/>
            <person name="Sanguinetti M."/>
            <person name="Schuetze T."/>
            <person name="Sepcic K."/>
            <person name="Shelest E."/>
            <person name="Sherlock G."/>
            <person name="Sophianopoulou V."/>
            <person name="Squina F.M."/>
            <person name="Sun H."/>
            <person name="Susca A."/>
            <person name="Todd R.B."/>
            <person name="Tsang A."/>
            <person name="Unkles S.E."/>
            <person name="van de Wiele N."/>
            <person name="van Rossen-Uffink D."/>
            <person name="Oliveira J.V."/>
            <person name="Vesth T.C."/>
            <person name="Visser J."/>
            <person name="Yu J.-H."/>
            <person name="Zhou M."/>
            <person name="Andersen M.R."/>
            <person name="Archer D.B."/>
            <person name="Baker S.E."/>
            <person name="Benoit I."/>
            <person name="Brakhage A.A."/>
            <person name="Braus G.H."/>
            <person name="Fischer R."/>
            <person name="Frisvad J.C."/>
            <person name="Goldman G.H."/>
            <person name="Houbraken J."/>
            <person name="Oakley B."/>
            <person name="Pocsi I."/>
            <person name="Scazzocchio C."/>
            <person name="Seiboth B."/>
            <person name="vanKuyk P.A."/>
            <person name="Wortman J."/>
            <person name="Dyer P.S."/>
            <person name="Grigoriev I.V."/>
        </authorList>
    </citation>
    <scope>NUCLEOTIDE SEQUENCE [LARGE SCALE GENOMIC DNA]</scope>
    <source>
        <strain evidence="4">DTO 134E9</strain>
    </source>
</reference>
<feature type="region of interest" description="Disordered" evidence="1">
    <location>
        <begin position="423"/>
        <end position="450"/>
    </location>
</feature>
<dbReference type="PANTHER" id="PTHR35394">
    <property type="entry name" value="DUF3176 DOMAIN-CONTAINING PROTEIN"/>
    <property type="match status" value="1"/>
</dbReference>
<evidence type="ECO:0000256" key="1">
    <source>
        <dbReference type="SAM" id="MobiDB-lite"/>
    </source>
</evidence>
<protein>
    <submittedName>
        <fullName evidence="3">Uncharacterized protein</fullName>
    </submittedName>
</protein>
<dbReference type="PANTHER" id="PTHR35394:SF5">
    <property type="entry name" value="DUF3176 DOMAIN-CONTAINING PROTEIN"/>
    <property type="match status" value="1"/>
</dbReference>
<proteinExistence type="predicted"/>
<evidence type="ECO:0000313" key="3">
    <source>
        <dbReference type="EMBL" id="OJJ36240.1"/>
    </source>
</evidence>
<dbReference type="EMBL" id="KV878212">
    <property type="protein sequence ID" value="OJJ36240.1"/>
    <property type="molecule type" value="Genomic_DNA"/>
</dbReference>
<feature type="region of interest" description="Disordered" evidence="1">
    <location>
        <begin position="1"/>
        <end position="70"/>
    </location>
</feature>
<organism evidence="3 4">
    <name type="scientific">Aspergillus wentii DTO 134E9</name>
    <dbReference type="NCBI Taxonomy" id="1073089"/>
    <lineage>
        <taxon>Eukaryota</taxon>
        <taxon>Fungi</taxon>
        <taxon>Dikarya</taxon>
        <taxon>Ascomycota</taxon>
        <taxon>Pezizomycotina</taxon>
        <taxon>Eurotiomycetes</taxon>
        <taxon>Eurotiomycetidae</taxon>
        <taxon>Eurotiales</taxon>
        <taxon>Aspergillaceae</taxon>
        <taxon>Aspergillus</taxon>
        <taxon>Aspergillus subgen. Cremei</taxon>
    </lineage>
</organism>
<keyword evidence="2" id="KW-0812">Transmembrane</keyword>
<sequence>MSTNHEHSALDSPQDPGNNIDLHPPEPLQPTQSNASNNSNTDSKPEKEETRVTESEKKPPDTRHTGNKHDWAGSWTWEIGGAILSVVCIGLLFGFLGYVNGMAYERWEYSISPNAVVSVIAAFAKASMLIPVSACLSQLKWKQDRQERPMQLYHFHVLDQASRGPWGALEVFWRMKSTLPMAGAALTILAVALDPFAQQILAFPSREVQALDETAYVQRAQVYAPEWGSRGHEDEFRNTLAVQLDPTMQTAILSGLAQINRPLEPGCSSSHCEYPDFATLGVCSHCDDVTEGTIQTCQPYARNSSGAFAFGVLDKKNASTPANCSYTTPSGFTFMPETFDTSFLPPFTHPSVEITRQPWTSITTSKGHQQDDSGLLVSFFTAKYSHKIVYTPDNATAVEEKPTMTECSVHLCEKQYTNNHITDDDHTFQPSRSQPLNANGSGNATNGYTIQLIPPDGTKTVSDNSTYAMDYRTYVDLIHMLESLFNTTFVQDNSSRNGSSYSTLPGVQSAPVLYNSRNITESIAAMATSMTDNIRSGIRATRVDGLAYRTETYIHVRWPWIILPTMSVAFSIILFIATAVVSRGQPVLWKSSIFPFLMGRLETVPDHDIANIYHVDQVQSMSKKINVVVEGQENGPLLFAEREMT</sequence>
<feature type="transmembrane region" description="Helical" evidence="2">
    <location>
        <begin position="79"/>
        <end position="99"/>
    </location>
</feature>
<feature type="compositionally biased region" description="Basic and acidic residues" evidence="1">
    <location>
        <begin position="43"/>
        <end position="70"/>
    </location>
</feature>
<dbReference type="STRING" id="1073089.A0A1L9RMQ7"/>
<dbReference type="VEuPathDB" id="FungiDB:ASPWEDRAFT_28805"/>
<dbReference type="AlphaFoldDB" id="A0A1L9RMQ7"/>
<evidence type="ECO:0000313" key="4">
    <source>
        <dbReference type="Proteomes" id="UP000184383"/>
    </source>
</evidence>
<dbReference type="Pfam" id="PF11374">
    <property type="entry name" value="DUF3176"/>
    <property type="match status" value="1"/>
</dbReference>
<keyword evidence="2" id="KW-0472">Membrane</keyword>
<feature type="compositionally biased region" description="Polar residues" evidence="1">
    <location>
        <begin position="428"/>
        <end position="449"/>
    </location>
</feature>
<feature type="compositionally biased region" description="Polar residues" evidence="1">
    <location>
        <begin position="29"/>
        <end position="42"/>
    </location>
</feature>